<feature type="compositionally biased region" description="Low complexity" evidence="1">
    <location>
        <begin position="334"/>
        <end position="358"/>
    </location>
</feature>
<feature type="signal peptide" evidence="2">
    <location>
        <begin position="1"/>
        <end position="25"/>
    </location>
</feature>
<comment type="caution">
    <text evidence="3">The sequence shown here is derived from an EMBL/GenBank/DDBJ whole genome shotgun (WGS) entry which is preliminary data.</text>
</comment>
<feature type="region of interest" description="Disordered" evidence="1">
    <location>
        <begin position="293"/>
        <end position="364"/>
    </location>
</feature>
<dbReference type="InterPro" id="IPR025584">
    <property type="entry name" value="Cthe_2159"/>
</dbReference>
<dbReference type="AlphaFoldDB" id="A0AAW5K6M6"/>
<feature type="compositionally biased region" description="Gly residues" evidence="1">
    <location>
        <begin position="311"/>
        <end position="333"/>
    </location>
</feature>
<dbReference type="Pfam" id="PF14262">
    <property type="entry name" value="Cthe_2159"/>
    <property type="match status" value="1"/>
</dbReference>
<dbReference type="PROSITE" id="PS51257">
    <property type="entry name" value="PROKAR_LIPOPROTEIN"/>
    <property type="match status" value="1"/>
</dbReference>
<evidence type="ECO:0000256" key="1">
    <source>
        <dbReference type="SAM" id="MobiDB-lite"/>
    </source>
</evidence>
<feature type="chain" id="PRO_5043924590" evidence="2">
    <location>
        <begin position="26"/>
        <end position="649"/>
    </location>
</feature>
<proteinExistence type="predicted"/>
<gene>
    <name evidence="3" type="ORF">NE646_01055</name>
</gene>
<dbReference type="Proteomes" id="UP001205063">
    <property type="component" value="Unassembled WGS sequence"/>
</dbReference>
<dbReference type="EMBL" id="JANGAB010000001">
    <property type="protein sequence ID" value="MCQ4948258.1"/>
    <property type="molecule type" value="Genomic_DNA"/>
</dbReference>
<keyword evidence="2" id="KW-0732">Signal</keyword>
<name>A0AAW5K6M6_9FIRM</name>
<accession>A0AAW5K6M6</accession>
<evidence type="ECO:0000256" key="2">
    <source>
        <dbReference type="SAM" id="SignalP"/>
    </source>
</evidence>
<protein>
    <submittedName>
        <fullName evidence="3">Carbohydrate-binding domain-containing protein</fullName>
    </submittedName>
</protein>
<evidence type="ECO:0000313" key="3">
    <source>
        <dbReference type="EMBL" id="MCQ4948258.1"/>
    </source>
</evidence>
<sequence>MDLTGRKKQKLALLLAATLALWSLAGCGKKAAEETGEGESGAPAVSAADIDITFTARDLDVGYDEGSATKVAFDGSGATVTGSGAALDGGVLTISAEGTYLLSGQWDEGQIRVSVGKEEKVQLVLQGVTVHCSTGPALYIAQGDKVFVTLAEGSENALSDGGSYSLDGADGNLDGAVFSRADLTVNGSGALTVNGNYKHGIVSKDDLVITGGALAVTAVGQALSGKDCVKIEGGTFVLTSGTDAIQSSNAEDAGRGFVYIAGGDFTLRAGNDGVQAETVLWIDGGTFEVVSGGGSANASTDAAGETRPGWGQWGGDMPGGERPGGGMPGGMGGAPDAAPTGAQTAQTAAQQTDTAGTQSGDSAKGLKAGSELIVNGGTFDIDSSDDSLHCNGDLTVTDGTLRLSSGDDGIHADGSLQIGGGTIEIAKCYEGIEGLHIDISGGEIGLVASDDGLNAAGGNDGSSLGGRPGQNSFAGDGDAATISISGGVLRIDAAGDGIDSNGSLQISGGTVYVDGPTDGGNGALDYDGSGEVSGGTVVAVGSVGMAMGFTSGSTQGSILCNFPSPVAAGTEFALKDSAGNTLVSYSPQKAYQSVAVSCPAMKQGESYTLCAGSQTAEVTLSELVTTYGQGGMGGGQMGGAPGQQGGRMR</sequence>
<evidence type="ECO:0000313" key="4">
    <source>
        <dbReference type="Proteomes" id="UP001205063"/>
    </source>
</evidence>
<reference evidence="3" key="1">
    <citation type="submission" date="2022-06" db="EMBL/GenBank/DDBJ databases">
        <title>Isolation of gut microbiota from human fecal samples.</title>
        <authorList>
            <person name="Pamer E.G."/>
            <person name="Barat B."/>
            <person name="Waligurski E."/>
            <person name="Medina S."/>
            <person name="Paddock L."/>
            <person name="Mostad J."/>
        </authorList>
    </citation>
    <scope>NUCLEOTIDE SEQUENCE</scope>
    <source>
        <strain evidence="3">DFI.7.96</strain>
    </source>
</reference>
<organism evidence="3 4">
    <name type="scientific">Bittarella massiliensis</name>
    <name type="common">ex Durand et al. 2017</name>
    <dbReference type="NCBI Taxonomy" id="1720313"/>
    <lineage>
        <taxon>Bacteria</taxon>
        <taxon>Bacillati</taxon>
        <taxon>Bacillota</taxon>
        <taxon>Clostridia</taxon>
        <taxon>Eubacteriales</taxon>
        <taxon>Oscillospiraceae</taxon>
        <taxon>Bittarella (ex Durand et al. 2017)</taxon>
    </lineage>
</organism>